<feature type="transmembrane region" description="Helical" evidence="7">
    <location>
        <begin position="259"/>
        <end position="282"/>
    </location>
</feature>
<dbReference type="SUPFAM" id="SSF82861">
    <property type="entry name" value="Mechanosensitive channel protein MscS (YggB), transmembrane region"/>
    <property type="match status" value="1"/>
</dbReference>
<protein>
    <submittedName>
        <fullName evidence="10">Small-conductance mechanosensitive channel</fullName>
    </submittedName>
</protein>
<feature type="transmembrane region" description="Helical" evidence="7">
    <location>
        <begin position="327"/>
        <end position="352"/>
    </location>
</feature>
<reference evidence="10 11" key="1">
    <citation type="submission" date="2020-08" db="EMBL/GenBank/DDBJ databases">
        <title>Genomic Encyclopedia of Type Strains, Phase III (KMG-III): the genomes of soil and plant-associated and newly described type strains.</title>
        <authorList>
            <person name="Whitman W."/>
        </authorList>
    </citation>
    <scope>NUCLEOTIDE SEQUENCE [LARGE SCALE GENOMIC DNA]</scope>
    <source>
        <strain evidence="10 11">CECT 7015</strain>
    </source>
</reference>
<keyword evidence="6 7" id="KW-0472">Membrane</keyword>
<dbReference type="Pfam" id="PF00924">
    <property type="entry name" value="MS_channel_2nd"/>
    <property type="match status" value="1"/>
</dbReference>
<dbReference type="InterPro" id="IPR010920">
    <property type="entry name" value="LSM_dom_sf"/>
</dbReference>
<evidence type="ECO:0000256" key="1">
    <source>
        <dbReference type="ARBA" id="ARBA00004651"/>
    </source>
</evidence>
<feature type="transmembrane region" description="Helical" evidence="7">
    <location>
        <begin position="175"/>
        <end position="195"/>
    </location>
</feature>
<dbReference type="InterPro" id="IPR045276">
    <property type="entry name" value="YbiO_bact"/>
</dbReference>
<dbReference type="InterPro" id="IPR023408">
    <property type="entry name" value="MscS_beta-dom_sf"/>
</dbReference>
<evidence type="ECO:0000256" key="6">
    <source>
        <dbReference type="ARBA" id="ARBA00023136"/>
    </source>
</evidence>
<organism evidence="10 11">
    <name type="scientific">Phyllobacterium trifolii</name>
    <dbReference type="NCBI Taxonomy" id="300193"/>
    <lineage>
        <taxon>Bacteria</taxon>
        <taxon>Pseudomonadati</taxon>
        <taxon>Pseudomonadota</taxon>
        <taxon>Alphaproteobacteria</taxon>
        <taxon>Hyphomicrobiales</taxon>
        <taxon>Phyllobacteriaceae</taxon>
        <taxon>Phyllobacterium</taxon>
    </lineage>
</organism>
<evidence type="ECO:0000259" key="9">
    <source>
        <dbReference type="Pfam" id="PF21082"/>
    </source>
</evidence>
<feature type="transmembrane region" description="Helical" evidence="7">
    <location>
        <begin position="288"/>
        <end position="306"/>
    </location>
</feature>
<dbReference type="SUPFAM" id="SSF50182">
    <property type="entry name" value="Sm-like ribonucleoproteins"/>
    <property type="match status" value="1"/>
</dbReference>
<dbReference type="GO" id="GO:0008381">
    <property type="term" value="F:mechanosensitive monoatomic ion channel activity"/>
    <property type="evidence" value="ECO:0007669"/>
    <property type="project" value="InterPro"/>
</dbReference>
<feature type="transmembrane region" description="Helical" evidence="7">
    <location>
        <begin position="201"/>
        <end position="219"/>
    </location>
</feature>
<evidence type="ECO:0000313" key="10">
    <source>
        <dbReference type="EMBL" id="MBB3149636.1"/>
    </source>
</evidence>
<comment type="similarity">
    <text evidence="2">Belongs to the MscS (TC 1.A.23) family.</text>
</comment>
<dbReference type="Proteomes" id="UP000554520">
    <property type="component" value="Unassembled WGS sequence"/>
</dbReference>
<dbReference type="SUPFAM" id="SSF82689">
    <property type="entry name" value="Mechanosensitive channel protein MscS (YggB), C-terminal domain"/>
    <property type="match status" value="1"/>
</dbReference>
<evidence type="ECO:0000256" key="7">
    <source>
        <dbReference type="SAM" id="Phobius"/>
    </source>
</evidence>
<feature type="transmembrane region" description="Helical" evidence="7">
    <location>
        <begin position="389"/>
        <end position="410"/>
    </location>
</feature>
<feature type="domain" description="Mechanosensitive ion channel MscS C-terminal" evidence="9">
    <location>
        <begin position="593"/>
        <end position="679"/>
    </location>
</feature>
<accession>A0A839UF45</accession>
<evidence type="ECO:0000256" key="2">
    <source>
        <dbReference type="ARBA" id="ARBA00008017"/>
    </source>
</evidence>
<dbReference type="InterPro" id="IPR011066">
    <property type="entry name" value="MscS_channel_C_sf"/>
</dbReference>
<keyword evidence="4 7" id="KW-0812">Transmembrane</keyword>
<name>A0A839UF45_9HYPH</name>
<gene>
    <name evidence="10" type="ORF">FHS21_006090</name>
</gene>
<feature type="transmembrane region" description="Helical" evidence="7">
    <location>
        <begin position="476"/>
        <end position="497"/>
    </location>
</feature>
<feature type="domain" description="Mechanosensitive ion channel MscS" evidence="8">
    <location>
        <begin position="522"/>
        <end position="586"/>
    </location>
</feature>
<dbReference type="RefSeq" id="WP_183665512.1">
    <property type="nucleotide sequence ID" value="NZ_JACHXN010000037.1"/>
</dbReference>
<dbReference type="PANTHER" id="PTHR30460:SF0">
    <property type="entry name" value="MODERATE CONDUCTANCE MECHANOSENSITIVE CHANNEL YBIO"/>
    <property type="match status" value="1"/>
</dbReference>
<comment type="subcellular location">
    <subcellularLocation>
        <location evidence="1">Cell membrane</location>
        <topology evidence="1">Multi-pass membrane protein</topology>
    </subcellularLocation>
</comment>
<dbReference type="Pfam" id="PF21082">
    <property type="entry name" value="MS_channel_3rd"/>
    <property type="match status" value="1"/>
</dbReference>
<dbReference type="EMBL" id="JACHXN010000037">
    <property type="protein sequence ID" value="MBB3149636.1"/>
    <property type="molecule type" value="Genomic_DNA"/>
</dbReference>
<dbReference type="Gene3D" id="1.10.287.1260">
    <property type="match status" value="1"/>
</dbReference>
<feature type="transmembrane region" description="Helical" evidence="7">
    <location>
        <begin position="422"/>
        <end position="443"/>
    </location>
</feature>
<keyword evidence="5 7" id="KW-1133">Transmembrane helix</keyword>
<evidence type="ECO:0000256" key="4">
    <source>
        <dbReference type="ARBA" id="ARBA00022692"/>
    </source>
</evidence>
<evidence type="ECO:0000256" key="5">
    <source>
        <dbReference type="ARBA" id="ARBA00022989"/>
    </source>
</evidence>
<feature type="transmembrane region" description="Helical" evidence="7">
    <location>
        <begin position="126"/>
        <end position="148"/>
    </location>
</feature>
<dbReference type="InterPro" id="IPR006685">
    <property type="entry name" value="MscS_channel_2nd"/>
</dbReference>
<dbReference type="InterPro" id="IPR011014">
    <property type="entry name" value="MscS_channel_TM-2"/>
</dbReference>
<keyword evidence="3" id="KW-1003">Cell membrane</keyword>
<comment type="caution">
    <text evidence="10">The sequence shown here is derived from an EMBL/GenBank/DDBJ whole genome shotgun (WGS) entry which is preliminary data.</text>
</comment>
<evidence type="ECO:0000313" key="11">
    <source>
        <dbReference type="Proteomes" id="UP000554520"/>
    </source>
</evidence>
<dbReference type="Gene3D" id="3.30.70.100">
    <property type="match status" value="1"/>
</dbReference>
<keyword evidence="11" id="KW-1185">Reference proteome</keyword>
<dbReference type="AlphaFoldDB" id="A0A839UF45"/>
<feature type="transmembrane region" description="Helical" evidence="7">
    <location>
        <begin position="504"/>
        <end position="523"/>
    </location>
</feature>
<sequence>MHIAAIRDLAAKVSILLVLSIALLWASFTTSQAQKAYAPPPPGKVEELIKLLDDPEIKAWITTKDNPPPVAEVPDAPTAGDFMVWSNAVRAHLHGIGQAIPAVPAEFSKARSMIMTEINGRRPAEILLLFAAFAALGFGAEFVVRHILSREGRRMAMSTKTQTSPARHHVIGRSIFTAMIPLVVFAFVSVGAFHAFTWPPLLAMLVLPMLVALIAWRVIMQITATLLGVGRDEINGESAAKVRLIPMDDVQAAFWYRRIALFAGIFLTGWVAAGMMTALNFAPNVKSLIVYILGLGLLAVALEIVWNRPETAVVARAYRAKEWLLTLYLCVLWLLWIAGMSLALWVGIYALILPPILRTTSTIVQSFFASPEDTQKTRNQVLEVLIERAARVVIIALAAAWLAAVVRLRAMGLMEDEAASRMIRGVLGGIVILLAADLIWHMVKGLINQRIERARLDAGDEAALARSGRLMTLLPILRNFLAVAIAAIAVMMVLSGLGVAIGPLIAGAGIFGVAIGFGSQSLVKDIISGIFYMTDDAFRVGEYIQSGSYMGTVESFGIRSVKLRHHRGPIFTIPFGTLGAVQNMSRDWVIDKFFISVNFDADLVKVKKLVKGVGAALLEDEELGPQIIETVKMKGVEAFSDYGIKLSFAVMTKPGHQSSIRRRAYAMIREAFALNGIGFASPTVQVAGGEDHSANAMAAASGETIARKKAAEAKLKLVEGES</sequence>
<evidence type="ECO:0000259" key="8">
    <source>
        <dbReference type="Pfam" id="PF00924"/>
    </source>
</evidence>
<dbReference type="InterPro" id="IPR049278">
    <property type="entry name" value="MS_channel_C"/>
</dbReference>
<dbReference type="Gene3D" id="2.30.30.60">
    <property type="match status" value="1"/>
</dbReference>
<evidence type="ECO:0000256" key="3">
    <source>
        <dbReference type="ARBA" id="ARBA00022475"/>
    </source>
</evidence>
<dbReference type="PANTHER" id="PTHR30460">
    <property type="entry name" value="MODERATE CONDUCTANCE MECHANOSENSITIVE CHANNEL YBIO"/>
    <property type="match status" value="1"/>
</dbReference>
<proteinExistence type="inferred from homology"/>
<dbReference type="GO" id="GO:0005886">
    <property type="term" value="C:plasma membrane"/>
    <property type="evidence" value="ECO:0007669"/>
    <property type="project" value="UniProtKB-SubCell"/>
</dbReference>